<feature type="transmembrane region" description="Helical" evidence="1">
    <location>
        <begin position="80"/>
        <end position="109"/>
    </location>
</feature>
<keyword evidence="1" id="KW-0472">Membrane</keyword>
<keyword evidence="3" id="KW-1185">Reference proteome</keyword>
<dbReference type="InParanoid" id="Q4E2N7"/>
<dbReference type="KEGG" id="tcr:510889.130"/>
<reference evidence="2 3" key="1">
    <citation type="journal article" date="2005" name="Science">
        <title>The genome sequence of Trypanosoma cruzi, etiologic agent of Chagas disease.</title>
        <authorList>
            <person name="El-Sayed N.M."/>
            <person name="Myler P.J."/>
            <person name="Bartholomeu D.C."/>
            <person name="Nilsson D."/>
            <person name="Aggarwal G."/>
            <person name="Tran A.N."/>
            <person name="Ghedin E."/>
            <person name="Worthey E.A."/>
            <person name="Delcher A.L."/>
            <person name="Blandin G."/>
            <person name="Westenberger S.J."/>
            <person name="Caler E."/>
            <person name="Cerqueira G.C."/>
            <person name="Branche C."/>
            <person name="Haas B."/>
            <person name="Anupama A."/>
            <person name="Arner E."/>
            <person name="Aslund L."/>
            <person name="Attipoe P."/>
            <person name="Bontempi E."/>
            <person name="Bringaud F."/>
            <person name="Burton P."/>
            <person name="Cadag E."/>
            <person name="Campbell D.A."/>
            <person name="Carrington M."/>
            <person name="Crabtree J."/>
            <person name="Darban H."/>
            <person name="da Silveira J.F."/>
            <person name="de Jong P."/>
            <person name="Edwards K."/>
            <person name="Englund P.T."/>
            <person name="Fazelina G."/>
            <person name="Feldblyum T."/>
            <person name="Ferella M."/>
            <person name="Frasch A.C."/>
            <person name="Gull K."/>
            <person name="Horn D."/>
            <person name="Hou L."/>
            <person name="Huang Y."/>
            <person name="Kindlund E."/>
            <person name="Klingbeil M."/>
            <person name="Kluge S."/>
            <person name="Koo H."/>
            <person name="Lacerda D."/>
            <person name="Levin M.J."/>
            <person name="Lorenzi H."/>
            <person name="Louie T."/>
            <person name="Machado C.R."/>
            <person name="McCulloch R."/>
            <person name="McKenna A."/>
            <person name="Mizuno Y."/>
            <person name="Mottram J.C."/>
            <person name="Nelson S."/>
            <person name="Ochaya S."/>
            <person name="Osoegawa K."/>
            <person name="Pai G."/>
            <person name="Parsons M."/>
            <person name="Pentony M."/>
            <person name="Pettersson U."/>
            <person name="Pop M."/>
            <person name="Ramirez J.L."/>
            <person name="Rinta J."/>
            <person name="Robertson L."/>
            <person name="Salzberg S.L."/>
            <person name="Sanchez D.O."/>
            <person name="Seyler A."/>
            <person name="Sharma R."/>
            <person name="Shetty J."/>
            <person name="Simpson A.J."/>
            <person name="Sisk E."/>
            <person name="Tammi M.T."/>
            <person name="Tarleton R."/>
            <person name="Teixeira S."/>
            <person name="Van Aken S."/>
            <person name="Vogt C."/>
            <person name="Ward P.N."/>
            <person name="Wickstead B."/>
            <person name="Wortman J."/>
            <person name="White O."/>
            <person name="Fraser C.M."/>
            <person name="Stuart K.D."/>
            <person name="Andersson B."/>
        </authorList>
    </citation>
    <scope>NUCLEOTIDE SEQUENCE [LARGE SCALE GENOMIC DNA]</scope>
    <source>
        <strain evidence="2 3">CL Brener</strain>
    </source>
</reference>
<sequence>MVRVRAAQRRGFFVHHLTVRMHVCTLARWRVRPWGGAAVFYLLHRGGHRPSLAVRACSTRSEWPAWMRARRRSRGGLPPVRFFFFGLWEISVSFLFIAAFLGSFFFFFFGCWRTLRPHWLCCVVA</sequence>
<dbReference type="PaxDb" id="353153-Q4E2N7"/>
<gene>
    <name evidence="2" type="ORF">Tc00.1047053510889.130</name>
</gene>
<evidence type="ECO:0000313" key="3">
    <source>
        <dbReference type="Proteomes" id="UP000002296"/>
    </source>
</evidence>
<evidence type="ECO:0000256" key="1">
    <source>
        <dbReference type="SAM" id="Phobius"/>
    </source>
</evidence>
<dbReference type="AlphaFoldDB" id="Q4E2N7"/>
<organism evidence="2 3">
    <name type="scientific">Trypanosoma cruzi (strain CL Brener)</name>
    <dbReference type="NCBI Taxonomy" id="353153"/>
    <lineage>
        <taxon>Eukaryota</taxon>
        <taxon>Discoba</taxon>
        <taxon>Euglenozoa</taxon>
        <taxon>Kinetoplastea</taxon>
        <taxon>Metakinetoplastina</taxon>
        <taxon>Trypanosomatida</taxon>
        <taxon>Trypanosomatidae</taxon>
        <taxon>Trypanosoma</taxon>
        <taxon>Schizotrypanum</taxon>
    </lineage>
</organism>
<keyword evidence="1" id="KW-0812">Transmembrane</keyword>
<accession>Q4E2N7</accession>
<keyword evidence="1" id="KW-1133">Transmembrane helix</keyword>
<dbReference type="GeneID" id="3553704"/>
<proteinExistence type="predicted"/>
<name>Q4E2N7_TRYCC</name>
<dbReference type="EMBL" id="AAHK01000032">
    <property type="protein sequence ID" value="EAN99026.1"/>
    <property type="molecule type" value="Genomic_DNA"/>
</dbReference>
<dbReference type="RefSeq" id="XP_820877.1">
    <property type="nucleotide sequence ID" value="XM_815784.1"/>
</dbReference>
<comment type="caution">
    <text evidence="2">The sequence shown here is derived from an EMBL/GenBank/DDBJ whole genome shotgun (WGS) entry which is preliminary data.</text>
</comment>
<protein>
    <submittedName>
        <fullName evidence="2">Uncharacterized protein</fullName>
    </submittedName>
</protein>
<dbReference type="Proteomes" id="UP000002296">
    <property type="component" value="Unassembled WGS sequence"/>
</dbReference>
<evidence type="ECO:0000313" key="2">
    <source>
        <dbReference type="EMBL" id="EAN99026.1"/>
    </source>
</evidence>